<dbReference type="RefSeq" id="WP_085877520.1">
    <property type="nucleotide sequence ID" value="NZ_FWFZ01000002.1"/>
</dbReference>
<proteinExistence type="predicted"/>
<protein>
    <submittedName>
        <fullName evidence="2">Uncharacterized protein</fullName>
    </submittedName>
</protein>
<accession>A0A1Y5RQB1</accession>
<evidence type="ECO:0000313" key="3">
    <source>
        <dbReference type="Proteomes" id="UP000193900"/>
    </source>
</evidence>
<evidence type="ECO:0000313" key="2">
    <source>
        <dbReference type="EMBL" id="SLN21912.1"/>
    </source>
</evidence>
<dbReference type="Proteomes" id="UP000193900">
    <property type="component" value="Unassembled WGS sequence"/>
</dbReference>
<dbReference type="EMBL" id="FWFZ01000002">
    <property type="protein sequence ID" value="SLN21912.1"/>
    <property type="molecule type" value="Genomic_DNA"/>
</dbReference>
<feature type="signal peptide" evidence="1">
    <location>
        <begin position="1"/>
        <end position="17"/>
    </location>
</feature>
<evidence type="ECO:0000256" key="1">
    <source>
        <dbReference type="SAM" id="SignalP"/>
    </source>
</evidence>
<keyword evidence="3" id="KW-1185">Reference proteome</keyword>
<feature type="chain" id="PRO_5012780087" evidence="1">
    <location>
        <begin position="18"/>
        <end position="168"/>
    </location>
</feature>
<keyword evidence="1" id="KW-0732">Signal</keyword>
<reference evidence="2 3" key="1">
    <citation type="submission" date="2017-03" db="EMBL/GenBank/DDBJ databases">
        <authorList>
            <person name="Afonso C.L."/>
            <person name="Miller P.J."/>
            <person name="Scott M.A."/>
            <person name="Spackman E."/>
            <person name="Goraichik I."/>
            <person name="Dimitrov K.M."/>
            <person name="Suarez D.L."/>
            <person name="Swayne D.E."/>
        </authorList>
    </citation>
    <scope>NUCLEOTIDE SEQUENCE [LARGE SCALE GENOMIC DNA]</scope>
    <source>
        <strain evidence="2 3">CECT 7023</strain>
    </source>
</reference>
<dbReference type="AlphaFoldDB" id="A0A1Y5RQB1"/>
<name>A0A1Y5RQB1_9RHOB</name>
<sequence>MIRGLALALLLAAPALGETSGGLEGRTVTFGALLYEDDRDKPIFEGARHVAEVGPGLEYGLEQEGPQNGWDIVPAYVDISDDRVVIRYPPDSTAYFPEIGFNGYVLDFLVDCVLFRSARVDTELSTGTLSDADLFVEGARLYIDVGGQKYEPATTFAIQLEVMDCPIG</sequence>
<organism evidence="2 3">
    <name type="scientific">Roseisalinus antarcticus</name>
    <dbReference type="NCBI Taxonomy" id="254357"/>
    <lineage>
        <taxon>Bacteria</taxon>
        <taxon>Pseudomonadati</taxon>
        <taxon>Pseudomonadota</taxon>
        <taxon>Alphaproteobacteria</taxon>
        <taxon>Rhodobacterales</taxon>
        <taxon>Roseobacteraceae</taxon>
        <taxon>Roseisalinus</taxon>
    </lineage>
</organism>
<gene>
    <name evidence="2" type="ORF">ROA7023_00601</name>
</gene>
<dbReference type="OrthoDB" id="7843818at2"/>